<feature type="domain" description="YjiS-like" evidence="2">
    <location>
        <begin position="42"/>
        <end position="76"/>
    </location>
</feature>
<dbReference type="EMBL" id="QJJK01000008">
    <property type="protein sequence ID" value="PXW56514.1"/>
    <property type="molecule type" value="Genomic_DNA"/>
</dbReference>
<comment type="caution">
    <text evidence="3">The sequence shown here is derived from an EMBL/GenBank/DDBJ whole genome shotgun (WGS) entry which is preliminary data.</text>
</comment>
<dbReference type="InterPro" id="IPR009506">
    <property type="entry name" value="YjiS-like"/>
</dbReference>
<name>A0A2V3U3H6_9HYPH</name>
<feature type="region of interest" description="Disordered" evidence="1">
    <location>
        <begin position="1"/>
        <end position="23"/>
    </location>
</feature>
<dbReference type="Proteomes" id="UP000248021">
    <property type="component" value="Unassembled WGS sequence"/>
</dbReference>
<dbReference type="AlphaFoldDB" id="A0A2V3U3H6"/>
<evidence type="ECO:0000256" key="1">
    <source>
        <dbReference type="SAM" id="MobiDB-lite"/>
    </source>
</evidence>
<gene>
    <name evidence="3" type="ORF">C7450_108266</name>
</gene>
<evidence type="ECO:0000313" key="3">
    <source>
        <dbReference type="EMBL" id="PXW56514.1"/>
    </source>
</evidence>
<organism evidence="3 4">
    <name type="scientific">Chelatococcus asaccharovorans</name>
    <dbReference type="NCBI Taxonomy" id="28210"/>
    <lineage>
        <taxon>Bacteria</taxon>
        <taxon>Pseudomonadati</taxon>
        <taxon>Pseudomonadota</taxon>
        <taxon>Alphaproteobacteria</taxon>
        <taxon>Hyphomicrobiales</taxon>
        <taxon>Chelatococcaceae</taxon>
        <taxon>Chelatococcus</taxon>
    </lineage>
</organism>
<feature type="compositionally biased region" description="Low complexity" evidence="1">
    <location>
        <begin position="1"/>
        <end position="13"/>
    </location>
</feature>
<proteinExistence type="predicted"/>
<evidence type="ECO:0000313" key="4">
    <source>
        <dbReference type="Proteomes" id="UP000248021"/>
    </source>
</evidence>
<evidence type="ECO:0000259" key="2">
    <source>
        <dbReference type="Pfam" id="PF06568"/>
    </source>
</evidence>
<sequence>MGDVLLSESSSLSHGRSRDHIGSASAWTARFQRWGWGVAYQIARMARALRHRREVWQLTEFDERALHDIGLTRSDVVGALAEPLKSDPSVILAERAEKRMRKPLRRP</sequence>
<protein>
    <submittedName>
        <fullName evidence="3">Uncharacterized protein DUF1127</fullName>
    </submittedName>
</protein>
<dbReference type="Pfam" id="PF06568">
    <property type="entry name" value="YjiS-like"/>
    <property type="match status" value="1"/>
</dbReference>
<keyword evidence="4" id="KW-1185">Reference proteome</keyword>
<reference evidence="3 4" key="1">
    <citation type="submission" date="2018-05" db="EMBL/GenBank/DDBJ databases">
        <title>Genomic Encyclopedia of Type Strains, Phase IV (KMG-IV): sequencing the most valuable type-strain genomes for metagenomic binning, comparative biology and taxonomic classification.</title>
        <authorList>
            <person name="Goeker M."/>
        </authorList>
    </citation>
    <scope>NUCLEOTIDE SEQUENCE [LARGE SCALE GENOMIC DNA]</scope>
    <source>
        <strain evidence="3 4">DSM 6462</strain>
    </source>
</reference>
<accession>A0A2V3U3H6</accession>